<dbReference type="AlphaFoldDB" id="A0A7J8E2X0"/>
<sequence>MALGGCARVSRAGSRAEHKSHPGTHLALQIQGHWAPLSPSPCPCSPVPGLSLPPLPEIRGEQPPCSRSCGYQPFWNLASGWEGQRPAAAPTTWPPPPPVPGASDATGQAEGAAVYLTCLWKDR</sequence>
<name>A0A7J8E2X0_MOLMO</name>
<proteinExistence type="predicted"/>
<accession>A0A7J8E2X0</accession>
<protein>
    <submittedName>
        <fullName evidence="2">Uncharacterized protein</fullName>
    </submittedName>
</protein>
<evidence type="ECO:0000313" key="2">
    <source>
        <dbReference type="EMBL" id="KAF6429710.1"/>
    </source>
</evidence>
<evidence type="ECO:0000256" key="1">
    <source>
        <dbReference type="SAM" id="MobiDB-lite"/>
    </source>
</evidence>
<comment type="caution">
    <text evidence="2">The sequence shown here is derived from an EMBL/GenBank/DDBJ whole genome shotgun (WGS) entry which is preliminary data.</text>
</comment>
<dbReference type="EMBL" id="JACASF010000015">
    <property type="protein sequence ID" value="KAF6429710.1"/>
    <property type="molecule type" value="Genomic_DNA"/>
</dbReference>
<keyword evidence="3" id="KW-1185">Reference proteome</keyword>
<feature type="region of interest" description="Disordered" evidence="1">
    <location>
        <begin position="84"/>
        <end position="108"/>
    </location>
</feature>
<organism evidence="2 3">
    <name type="scientific">Molossus molossus</name>
    <name type="common">Pallas' mastiff bat</name>
    <name type="synonym">Vespertilio molossus</name>
    <dbReference type="NCBI Taxonomy" id="27622"/>
    <lineage>
        <taxon>Eukaryota</taxon>
        <taxon>Metazoa</taxon>
        <taxon>Chordata</taxon>
        <taxon>Craniata</taxon>
        <taxon>Vertebrata</taxon>
        <taxon>Euteleostomi</taxon>
        <taxon>Mammalia</taxon>
        <taxon>Eutheria</taxon>
        <taxon>Laurasiatheria</taxon>
        <taxon>Chiroptera</taxon>
        <taxon>Yangochiroptera</taxon>
        <taxon>Molossidae</taxon>
        <taxon>Molossus</taxon>
    </lineage>
</organism>
<feature type="region of interest" description="Disordered" evidence="1">
    <location>
        <begin position="1"/>
        <end position="25"/>
    </location>
</feature>
<gene>
    <name evidence="2" type="ORF">HJG59_009041</name>
</gene>
<dbReference type="Proteomes" id="UP000550707">
    <property type="component" value="Unassembled WGS sequence"/>
</dbReference>
<evidence type="ECO:0000313" key="3">
    <source>
        <dbReference type="Proteomes" id="UP000550707"/>
    </source>
</evidence>
<dbReference type="InParanoid" id="A0A7J8E2X0"/>
<reference evidence="2 3" key="1">
    <citation type="journal article" date="2020" name="Nature">
        <title>Six reference-quality genomes reveal evolution of bat adaptations.</title>
        <authorList>
            <person name="Jebb D."/>
            <person name="Huang Z."/>
            <person name="Pippel M."/>
            <person name="Hughes G.M."/>
            <person name="Lavrichenko K."/>
            <person name="Devanna P."/>
            <person name="Winkler S."/>
            <person name="Jermiin L.S."/>
            <person name="Skirmuntt E.C."/>
            <person name="Katzourakis A."/>
            <person name="Burkitt-Gray L."/>
            <person name="Ray D.A."/>
            <person name="Sullivan K.A.M."/>
            <person name="Roscito J.G."/>
            <person name="Kirilenko B.M."/>
            <person name="Davalos L.M."/>
            <person name="Corthals A.P."/>
            <person name="Power M.L."/>
            <person name="Jones G."/>
            <person name="Ransome R.D."/>
            <person name="Dechmann D.K.N."/>
            <person name="Locatelli A.G."/>
            <person name="Puechmaille S.J."/>
            <person name="Fedrigo O."/>
            <person name="Jarvis E.D."/>
            <person name="Hiller M."/>
            <person name="Vernes S.C."/>
            <person name="Myers E.W."/>
            <person name="Teeling E.C."/>
        </authorList>
    </citation>
    <scope>NUCLEOTIDE SEQUENCE [LARGE SCALE GENOMIC DNA]</scope>
    <source>
        <strain evidence="2">MMolMol1</strain>
        <tissue evidence="2">Muscle</tissue>
    </source>
</reference>